<gene>
    <name evidence="2" type="ordered locus">Os03g0577350</name>
    <name evidence="2" type="ORF">OSNPB_030577350</name>
</gene>
<dbReference type="PaxDb" id="39947-A0A0P0W0B6"/>
<feature type="region of interest" description="Disordered" evidence="1">
    <location>
        <begin position="1"/>
        <end position="141"/>
    </location>
</feature>
<reference evidence="2 3" key="2">
    <citation type="journal article" date="2013" name="Plant Cell Physiol.">
        <title>Rice Annotation Project Database (RAP-DB): an integrative and interactive database for rice genomics.</title>
        <authorList>
            <person name="Sakai H."/>
            <person name="Lee S.S."/>
            <person name="Tanaka T."/>
            <person name="Numa H."/>
            <person name="Kim J."/>
            <person name="Kawahara Y."/>
            <person name="Wakimoto H."/>
            <person name="Yang C.C."/>
            <person name="Iwamoto M."/>
            <person name="Abe T."/>
            <person name="Yamada Y."/>
            <person name="Muto A."/>
            <person name="Inokuchi H."/>
            <person name="Ikemura T."/>
            <person name="Matsumoto T."/>
            <person name="Sasaki T."/>
            <person name="Itoh T."/>
        </authorList>
    </citation>
    <scope>NUCLEOTIDE SEQUENCE [LARGE SCALE GENOMIC DNA]</scope>
    <source>
        <strain evidence="3">cv. Nipponbare</strain>
    </source>
</reference>
<dbReference type="AlphaFoldDB" id="A0A0P0W0B6"/>
<proteinExistence type="predicted"/>
<accession>A0A0P0W0B6</accession>
<dbReference type="Proteomes" id="UP000059680">
    <property type="component" value="Chromosome 3"/>
</dbReference>
<name>A0A0P0W0B6_ORYSJ</name>
<feature type="compositionally biased region" description="Low complexity" evidence="1">
    <location>
        <begin position="58"/>
        <end position="67"/>
    </location>
</feature>
<evidence type="ECO:0000313" key="2">
    <source>
        <dbReference type="EMBL" id="BAS85038.1"/>
    </source>
</evidence>
<evidence type="ECO:0000313" key="3">
    <source>
        <dbReference type="Proteomes" id="UP000059680"/>
    </source>
</evidence>
<protein>
    <submittedName>
        <fullName evidence="2">Os03g0577350 protein</fullName>
    </submittedName>
</protein>
<dbReference type="EMBL" id="AP014959">
    <property type="protein sequence ID" value="BAS85038.1"/>
    <property type="molecule type" value="Genomic_DNA"/>
</dbReference>
<evidence type="ECO:0000256" key="1">
    <source>
        <dbReference type="SAM" id="MobiDB-lite"/>
    </source>
</evidence>
<dbReference type="InParanoid" id="A0A0P0W0B6"/>
<sequence>MARLEQRRRLLSTSMPPSPPAPAAELTTMPLVSSKKTRPHPPLCRPPPPPRPPPQAPITPASATASPIKSTKASVPAPKAQGHPAAGLLSPGRGSRCLASFPRCRSARHHPHQARRPPCRRRPRRRSPPRPPRRRRSSKAPALAPIVVESLILTPLYDVIVHHLEDLRCGARQAAATAGARIACLARLLCCPGRR</sequence>
<dbReference type="Gramene" id="Os03t0577350-00">
    <property type="protein sequence ID" value="Os03t0577350-00"/>
    <property type="gene ID" value="Os03g0577350"/>
</dbReference>
<organism evidence="2 3">
    <name type="scientific">Oryza sativa subsp. japonica</name>
    <name type="common">Rice</name>
    <dbReference type="NCBI Taxonomy" id="39947"/>
    <lineage>
        <taxon>Eukaryota</taxon>
        <taxon>Viridiplantae</taxon>
        <taxon>Streptophyta</taxon>
        <taxon>Embryophyta</taxon>
        <taxon>Tracheophyta</taxon>
        <taxon>Spermatophyta</taxon>
        <taxon>Magnoliopsida</taxon>
        <taxon>Liliopsida</taxon>
        <taxon>Poales</taxon>
        <taxon>Poaceae</taxon>
        <taxon>BOP clade</taxon>
        <taxon>Oryzoideae</taxon>
        <taxon>Oryzeae</taxon>
        <taxon>Oryzinae</taxon>
        <taxon>Oryza</taxon>
        <taxon>Oryza sativa</taxon>
    </lineage>
</organism>
<feature type="compositionally biased region" description="Basic residues" evidence="1">
    <location>
        <begin position="105"/>
        <end position="138"/>
    </location>
</feature>
<keyword evidence="3" id="KW-1185">Reference proteome</keyword>
<reference evidence="3" key="1">
    <citation type="journal article" date="2005" name="Nature">
        <title>The map-based sequence of the rice genome.</title>
        <authorList>
            <consortium name="International rice genome sequencing project (IRGSP)"/>
            <person name="Matsumoto T."/>
            <person name="Wu J."/>
            <person name="Kanamori H."/>
            <person name="Katayose Y."/>
            <person name="Fujisawa M."/>
            <person name="Namiki N."/>
            <person name="Mizuno H."/>
            <person name="Yamamoto K."/>
            <person name="Antonio B.A."/>
            <person name="Baba T."/>
            <person name="Sakata K."/>
            <person name="Nagamura Y."/>
            <person name="Aoki H."/>
            <person name="Arikawa K."/>
            <person name="Arita K."/>
            <person name="Bito T."/>
            <person name="Chiden Y."/>
            <person name="Fujitsuka N."/>
            <person name="Fukunaka R."/>
            <person name="Hamada M."/>
            <person name="Harada C."/>
            <person name="Hayashi A."/>
            <person name="Hijishita S."/>
            <person name="Honda M."/>
            <person name="Hosokawa S."/>
            <person name="Ichikawa Y."/>
            <person name="Idonuma A."/>
            <person name="Iijima M."/>
            <person name="Ikeda M."/>
            <person name="Ikeno M."/>
            <person name="Ito K."/>
            <person name="Ito S."/>
            <person name="Ito T."/>
            <person name="Ito Y."/>
            <person name="Ito Y."/>
            <person name="Iwabuchi A."/>
            <person name="Kamiya K."/>
            <person name="Karasawa W."/>
            <person name="Kurita K."/>
            <person name="Katagiri S."/>
            <person name="Kikuta A."/>
            <person name="Kobayashi H."/>
            <person name="Kobayashi N."/>
            <person name="Machita K."/>
            <person name="Maehara T."/>
            <person name="Masukawa M."/>
            <person name="Mizubayashi T."/>
            <person name="Mukai Y."/>
            <person name="Nagasaki H."/>
            <person name="Nagata Y."/>
            <person name="Naito S."/>
            <person name="Nakashima M."/>
            <person name="Nakama Y."/>
            <person name="Nakamichi Y."/>
            <person name="Nakamura M."/>
            <person name="Meguro A."/>
            <person name="Negishi M."/>
            <person name="Ohta I."/>
            <person name="Ohta T."/>
            <person name="Okamoto M."/>
            <person name="Ono N."/>
            <person name="Saji S."/>
            <person name="Sakaguchi M."/>
            <person name="Sakai K."/>
            <person name="Shibata M."/>
            <person name="Shimokawa T."/>
            <person name="Song J."/>
            <person name="Takazaki Y."/>
            <person name="Terasawa K."/>
            <person name="Tsugane M."/>
            <person name="Tsuji K."/>
            <person name="Ueda S."/>
            <person name="Waki K."/>
            <person name="Yamagata H."/>
            <person name="Yamamoto M."/>
            <person name="Yamamoto S."/>
            <person name="Yamane H."/>
            <person name="Yoshiki S."/>
            <person name="Yoshihara R."/>
            <person name="Yukawa K."/>
            <person name="Zhong H."/>
            <person name="Yano M."/>
            <person name="Yuan Q."/>
            <person name="Ouyang S."/>
            <person name="Liu J."/>
            <person name="Jones K.M."/>
            <person name="Gansberger K."/>
            <person name="Moffat K."/>
            <person name="Hill J."/>
            <person name="Bera J."/>
            <person name="Fadrosh D."/>
            <person name="Jin S."/>
            <person name="Johri S."/>
            <person name="Kim M."/>
            <person name="Overton L."/>
            <person name="Reardon M."/>
            <person name="Tsitrin T."/>
            <person name="Vuong H."/>
            <person name="Weaver B."/>
            <person name="Ciecko A."/>
            <person name="Tallon L."/>
            <person name="Jackson J."/>
            <person name="Pai G."/>
            <person name="Aken S.V."/>
            <person name="Utterback T."/>
            <person name="Reidmuller S."/>
            <person name="Feldblyum T."/>
            <person name="Hsiao J."/>
            <person name="Zismann V."/>
            <person name="Iobst S."/>
            <person name="de Vazeille A.R."/>
            <person name="Buell C.R."/>
            <person name="Ying K."/>
            <person name="Li Y."/>
            <person name="Lu T."/>
            <person name="Huang Y."/>
            <person name="Zhao Q."/>
            <person name="Feng Q."/>
            <person name="Zhang L."/>
            <person name="Zhu J."/>
            <person name="Weng Q."/>
            <person name="Mu J."/>
            <person name="Lu Y."/>
            <person name="Fan D."/>
            <person name="Liu Y."/>
            <person name="Guan J."/>
            <person name="Zhang Y."/>
            <person name="Yu S."/>
            <person name="Liu X."/>
            <person name="Zhang Y."/>
            <person name="Hong G."/>
            <person name="Han B."/>
            <person name="Choisne N."/>
            <person name="Demange N."/>
            <person name="Orjeda G."/>
            <person name="Samain S."/>
            <person name="Cattolico L."/>
            <person name="Pelletier E."/>
            <person name="Couloux A."/>
            <person name="Segurens B."/>
            <person name="Wincker P."/>
            <person name="D'Hont A."/>
            <person name="Scarpelli C."/>
            <person name="Weissenbach J."/>
            <person name="Salanoubat M."/>
            <person name="Quetier F."/>
            <person name="Yu Y."/>
            <person name="Kim H.R."/>
            <person name="Rambo T."/>
            <person name="Currie J."/>
            <person name="Collura K."/>
            <person name="Luo M."/>
            <person name="Yang T."/>
            <person name="Ammiraju J.S.S."/>
            <person name="Engler F."/>
            <person name="Soderlund C."/>
            <person name="Wing R.A."/>
            <person name="Palmer L.E."/>
            <person name="de la Bastide M."/>
            <person name="Spiegel L."/>
            <person name="Nascimento L."/>
            <person name="Zutavern T."/>
            <person name="O'Shaughnessy A."/>
            <person name="Dike S."/>
            <person name="Dedhia N."/>
            <person name="Preston R."/>
            <person name="Balija V."/>
            <person name="McCombie W.R."/>
            <person name="Chow T."/>
            <person name="Chen H."/>
            <person name="Chung M."/>
            <person name="Chen C."/>
            <person name="Shaw J."/>
            <person name="Wu H."/>
            <person name="Hsiao K."/>
            <person name="Chao Y."/>
            <person name="Chu M."/>
            <person name="Cheng C."/>
            <person name="Hour A."/>
            <person name="Lee P."/>
            <person name="Lin S."/>
            <person name="Lin Y."/>
            <person name="Liou J."/>
            <person name="Liu S."/>
            <person name="Hsing Y."/>
            <person name="Raghuvanshi S."/>
            <person name="Mohanty A."/>
            <person name="Bharti A.K."/>
            <person name="Gaur A."/>
            <person name="Gupta V."/>
            <person name="Kumar D."/>
            <person name="Ravi V."/>
            <person name="Vij S."/>
            <person name="Kapur A."/>
            <person name="Khurana P."/>
            <person name="Khurana P."/>
            <person name="Khurana J.P."/>
            <person name="Tyagi A.K."/>
            <person name="Gaikwad K."/>
            <person name="Singh A."/>
            <person name="Dalal V."/>
            <person name="Srivastava S."/>
            <person name="Dixit A."/>
            <person name="Pal A.K."/>
            <person name="Ghazi I.A."/>
            <person name="Yadav M."/>
            <person name="Pandit A."/>
            <person name="Bhargava A."/>
            <person name="Sureshbabu K."/>
            <person name="Batra K."/>
            <person name="Sharma T.R."/>
            <person name="Mohapatra T."/>
            <person name="Singh N.K."/>
            <person name="Messing J."/>
            <person name="Nelson A.B."/>
            <person name="Fuks G."/>
            <person name="Kavchok S."/>
            <person name="Keizer G."/>
            <person name="Linton E."/>
            <person name="Llaca V."/>
            <person name="Song R."/>
            <person name="Tanyolac B."/>
            <person name="Young S."/>
            <person name="Ho-Il K."/>
            <person name="Hahn J.H."/>
            <person name="Sangsakoo G."/>
            <person name="Vanavichit A."/>
            <person name="de Mattos Luiz.A.T."/>
            <person name="Zimmer P.D."/>
            <person name="Malone G."/>
            <person name="Dellagostin O."/>
            <person name="de Oliveira A.C."/>
            <person name="Bevan M."/>
            <person name="Bancroft I."/>
            <person name="Minx P."/>
            <person name="Cordum H."/>
            <person name="Wilson R."/>
            <person name="Cheng Z."/>
            <person name="Jin W."/>
            <person name="Jiang J."/>
            <person name="Leong S.A."/>
            <person name="Iwama H."/>
            <person name="Gojobori T."/>
            <person name="Itoh T."/>
            <person name="Niimura Y."/>
            <person name="Fujii Y."/>
            <person name="Habara T."/>
            <person name="Sakai H."/>
            <person name="Sato Y."/>
            <person name="Wilson G."/>
            <person name="Kumar K."/>
            <person name="McCouch S."/>
            <person name="Juretic N."/>
            <person name="Hoen D."/>
            <person name="Wright S."/>
            <person name="Bruskiewich R."/>
            <person name="Bureau T."/>
            <person name="Miyao A."/>
            <person name="Hirochika H."/>
            <person name="Nishikawa T."/>
            <person name="Kadowaki K."/>
            <person name="Sugiura M."/>
            <person name="Burr B."/>
            <person name="Sasaki T."/>
        </authorList>
    </citation>
    <scope>NUCLEOTIDE SEQUENCE [LARGE SCALE GENOMIC DNA]</scope>
    <source>
        <strain evidence="3">cv. Nipponbare</strain>
    </source>
</reference>
<feature type="compositionally biased region" description="Pro residues" evidence="1">
    <location>
        <begin position="40"/>
        <end position="57"/>
    </location>
</feature>
<reference evidence="2 3" key="3">
    <citation type="journal article" date="2013" name="Rice">
        <title>Improvement of the Oryza sativa Nipponbare reference genome using next generation sequence and optical map data.</title>
        <authorList>
            <person name="Kawahara Y."/>
            <person name="de la Bastide M."/>
            <person name="Hamilton J.P."/>
            <person name="Kanamori H."/>
            <person name="McCombie W.R."/>
            <person name="Ouyang S."/>
            <person name="Schwartz D.C."/>
            <person name="Tanaka T."/>
            <person name="Wu J."/>
            <person name="Zhou S."/>
            <person name="Childs K.L."/>
            <person name="Davidson R.M."/>
            <person name="Lin H."/>
            <person name="Quesada-Ocampo L."/>
            <person name="Vaillancourt B."/>
            <person name="Sakai H."/>
            <person name="Lee S.S."/>
            <person name="Kim J."/>
            <person name="Numa H."/>
            <person name="Itoh T."/>
            <person name="Buell C.R."/>
            <person name="Matsumoto T."/>
        </authorList>
    </citation>
    <scope>NUCLEOTIDE SEQUENCE [LARGE SCALE GENOMIC DNA]</scope>
    <source>
        <strain evidence="3">cv. Nipponbare</strain>
    </source>
</reference>